<dbReference type="PANTHER" id="PTHR48081">
    <property type="entry name" value="AB HYDROLASE SUPERFAMILY PROTEIN C4A8.06C"/>
    <property type="match status" value="1"/>
</dbReference>
<dbReference type="PANTHER" id="PTHR48081:SF3">
    <property type="entry name" value="ALPHA_BETA HYDROLASE FOLD-3 DOMAIN-CONTAINING PROTEIN"/>
    <property type="match status" value="1"/>
</dbReference>
<dbReference type="AlphaFoldDB" id="A0A8H7J7Y9"/>
<comment type="caution">
    <text evidence="3">The sequence shown here is derived from an EMBL/GenBank/DDBJ whole genome shotgun (WGS) entry which is preliminary data.</text>
</comment>
<protein>
    <recommendedName>
        <fullName evidence="2">BD-FAE-like domain-containing protein</fullName>
    </recommendedName>
</protein>
<gene>
    <name evidence="3" type="ORF">EKO04_003505</name>
</gene>
<dbReference type="Proteomes" id="UP000651452">
    <property type="component" value="Unassembled WGS sequence"/>
</dbReference>
<dbReference type="InterPro" id="IPR029058">
    <property type="entry name" value="AB_hydrolase_fold"/>
</dbReference>
<dbReference type="InterPro" id="IPR050300">
    <property type="entry name" value="GDXG_lipolytic_enzyme"/>
</dbReference>
<dbReference type="Pfam" id="PF20434">
    <property type="entry name" value="BD-FAE"/>
    <property type="match status" value="2"/>
</dbReference>
<organism evidence="3 4">
    <name type="scientific">Ascochyta lentis</name>
    <dbReference type="NCBI Taxonomy" id="205686"/>
    <lineage>
        <taxon>Eukaryota</taxon>
        <taxon>Fungi</taxon>
        <taxon>Dikarya</taxon>
        <taxon>Ascomycota</taxon>
        <taxon>Pezizomycotina</taxon>
        <taxon>Dothideomycetes</taxon>
        <taxon>Pleosporomycetidae</taxon>
        <taxon>Pleosporales</taxon>
        <taxon>Pleosporineae</taxon>
        <taxon>Didymellaceae</taxon>
        <taxon>Ascochyta</taxon>
    </lineage>
</organism>
<feature type="domain" description="BD-FAE-like" evidence="2">
    <location>
        <begin position="19"/>
        <end position="135"/>
    </location>
</feature>
<reference evidence="3" key="1">
    <citation type="submission" date="2018-12" db="EMBL/GenBank/DDBJ databases">
        <authorList>
            <person name="Syme R.A."/>
            <person name="Farfan-Caceres L."/>
            <person name="Lichtenzveig J."/>
        </authorList>
    </citation>
    <scope>NUCLEOTIDE SEQUENCE</scope>
    <source>
        <strain evidence="3">Al4</strain>
    </source>
</reference>
<evidence type="ECO:0000259" key="2">
    <source>
        <dbReference type="Pfam" id="PF20434"/>
    </source>
</evidence>
<dbReference type="GO" id="GO:0016787">
    <property type="term" value="F:hydrolase activity"/>
    <property type="evidence" value="ECO:0007669"/>
    <property type="project" value="UniProtKB-KW"/>
</dbReference>
<evidence type="ECO:0000313" key="3">
    <source>
        <dbReference type="EMBL" id="KAF9698132.1"/>
    </source>
</evidence>
<evidence type="ECO:0000256" key="1">
    <source>
        <dbReference type="ARBA" id="ARBA00022801"/>
    </source>
</evidence>
<sequence length="323" mass="35936">MMSLRVPYKVVDNVEVPTDIYLPAADDAAHKPAPVLIMIHGGAFMLGHAGINNKDQIQDCVERGWIVLAIEHRLCPGVNVLDGPMADVRDVFDWAQNGGLARALKENGNHAVVDAQRIMVMGTSSGGHLALSTAWNAPKPPLAILDFYGAKCFSDPFWTKPMPDMPKSFYEPLSEEDIKAVHDEKAVFIGGMSLEGQASDPNHPNPKQRQGFAMHQIATGRVINAIWPAYPNDLQKIDPILNVSKQWPPTAIVHGTADTTIPMRLSKEFEQKLKSQGVKTRFFEVEGEPHTFVGKMKKGSKTWDTQRKGFDWLEERLRESYKS</sequence>
<dbReference type="Gene3D" id="3.40.50.1820">
    <property type="entry name" value="alpha/beta hydrolase"/>
    <property type="match status" value="1"/>
</dbReference>
<dbReference type="EMBL" id="RZGK01000006">
    <property type="protein sequence ID" value="KAF9698132.1"/>
    <property type="molecule type" value="Genomic_DNA"/>
</dbReference>
<accession>A0A8H7J7Y9</accession>
<name>A0A8H7J7Y9_9PLEO</name>
<dbReference type="InterPro" id="IPR049492">
    <property type="entry name" value="BD-FAE-like_dom"/>
</dbReference>
<feature type="domain" description="BD-FAE-like" evidence="2">
    <location>
        <begin position="228"/>
        <end position="273"/>
    </location>
</feature>
<reference evidence="3" key="2">
    <citation type="submission" date="2020-09" db="EMBL/GenBank/DDBJ databases">
        <title>Reference genome assembly for Australian Ascochyta lentis isolate Al4.</title>
        <authorList>
            <person name="Lee R.C."/>
            <person name="Farfan-Caceres L.M."/>
            <person name="Debler J.W."/>
            <person name="Williams A.H."/>
            <person name="Henares B.M."/>
        </authorList>
    </citation>
    <scope>NUCLEOTIDE SEQUENCE</scope>
    <source>
        <strain evidence="3">Al4</strain>
    </source>
</reference>
<proteinExistence type="predicted"/>
<keyword evidence="1" id="KW-0378">Hydrolase</keyword>
<evidence type="ECO:0000313" key="4">
    <source>
        <dbReference type="Proteomes" id="UP000651452"/>
    </source>
</evidence>
<dbReference type="SUPFAM" id="SSF53474">
    <property type="entry name" value="alpha/beta-Hydrolases"/>
    <property type="match status" value="1"/>
</dbReference>
<keyword evidence="4" id="KW-1185">Reference proteome</keyword>
<dbReference type="OrthoDB" id="19653at2759"/>